<dbReference type="InterPro" id="IPR011701">
    <property type="entry name" value="MFS"/>
</dbReference>
<feature type="transmembrane region" description="Helical" evidence="6">
    <location>
        <begin position="180"/>
        <end position="198"/>
    </location>
</feature>
<keyword evidence="4 6" id="KW-1133">Transmembrane helix</keyword>
<dbReference type="GO" id="GO:0005886">
    <property type="term" value="C:plasma membrane"/>
    <property type="evidence" value="ECO:0007669"/>
    <property type="project" value="UniProtKB-SubCell"/>
</dbReference>
<organism evidence="9">
    <name type="scientific">freshwater metagenome</name>
    <dbReference type="NCBI Taxonomy" id="449393"/>
    <lineage>
        <taxon>unclassified sequences</taxon>
        <taxon>metagenomes</taxon>
        <taxon>ecological metagenomes</taxon>
    </lineage>
</organism>
<keyword evidence="2" id="KW-1003">Cell membrane</keyword>
<evidence type="ECO:0000256" key="3">
    <source>
        <dbReference type="ARBA" id="ARBA00022692"/>
    </source>
</evidence>
<dbReference type="PROSITE" id="PS50850">
    <property type="entry name" value="MFS"/>
    <property type="match status" value="1"/>
</dbReference>
<dbReference type="PANTHER" id="PTHR23513">
    <property type="entry name" value="INTEGRAL MEMBRANE EFFLUX PROTEIN-RELATED"/>
    <property type="match status" value="1"/>
</dbReference>
<evidence type="ECO:0000256" key="1">
    <source>
        <dbReference type="ARBA" id="ARBA00004651"/>
    </source>
</evidence>
<sequence length="411" mass="43575">MPRAPGRARIALADSVLAFPDFRWLWTSQTISTVGDQVFPIAATVTVLNAGGSASDLGVVLGARWLAIVLFALVGGVWADRLPRRLVMMGADLFRAVAVGSLAFLPGTPPVALLAMLVFVVGAGEAFFRPAETALLPSLLPEPRLQAANGLISVSYRTAAVIGPGLGGVIVIALGQPRGAFAVNALTFLISFLCLLRVHEPPRVDQPPTEPFLRELRQGLGEVRSQPWLWGTLIAAALLLMTVIAPENVLLPVIARREFGTDAVYAGSLAAFSLGGVAGAFLAIRWRPQHPGQVAWLLGLSFGLIPLTLMFAVSPWPIIAAYLVTGACWEPFAVWWTSALQREVPPDRLARVSSVDWMAVFALMPLGLVLTGPVVAAVGETAVLVGIIVCLVVITACVLQVPGARDFRPRG</sequence>
<evidence type="ECO:0000313" key="8">
    <source>
        <dbReference type="EMBL" id="CAB4931187.1"/>
    </source>
</evidence>
<feature type="transmembrane region" description="Helical" evidence="6">
    <location>
        <begin position="227"/>
        <end position="245"/>
    </location>
</feature>
<evidence type="ECO:0000313" key="9">
    <source>
        <dbReference type="EMBL" id="CAB5027679.1"/>
    </source>
</evidence>
<feature type="transmembrane region" description="Helical" evidence="6">
    <location>
        <begin position="319"/>
        <end position="336"/>
    </location>
</feature>
<dbReference type="Gene3D" id="1.20.1250.20">
    <property type="entry name" value="MFS general substrate transporter like domains"/>
    <property type="match status" value="1"/>
</dbReference>
<evidence type="ECO:0000256" key="2">
    <source>
        <dbReference type="ARBA" id="ARBA00022475"/>
    </source>
</evidence>
<dbReference type="GO" id="GO:0022857">
    <property type="term" value="F:transmembrane transporter activity"/>
    <property type="evidence" value="ECO:0007669"/>
    <property type="project" value="InterPro"/>
</dbReference>
<dbReference type="EMBL" id="CAFBPU010000010">
    <property type="protein sequence ID" value="CAB5027679.1"/>
    <property type="molecule type" value="Genomic_DNA"/>
</dbReference>
<feature type="domain" description="Major facilitator superfamily (MFS) profile" evidence="7">
    <location>
        <begin position="1"/>
        <end position="203"/>
    </location>
</feature>
<feature type="transmembrane region" description="Helical" evidence="6">
    <location>
        <begin position="296"/>
        <end position="313"/>
    </location>
</feature>
<protein>
    <submittedName>
        <fullName evidence="9">Unannotated protein</fullName>
    </submittedName>
</protein>
<comment type="subcellular location">
    <subcellularLocation>
        <location evidence="1">Cell membrane</location>
        <topology evidence="1">Multi-pass membrane protein</topology>
    </subcellularLocation>
</comment>
<dbReference type="InterPro" id="IPR036259">
    <property type="entry name" value="MFS_trans_sf"/>
</dbReference>
<gene>
    <name evidence="8" type="ORF">UFOPK3752_00438</name>
    <name evidence="9" type="ORF">UFOPK4150_00671</name>
</gene>
<evidence type="ECO:0000256" key="6">
    <source>
        <dbReference type="SAM" id="Phobius"/>
    </source>
</evidence>
<evidence type="ECO:0000256" key="4">
    <source>
        <dbReference type="ARBA" id="ARBA00022989"/>
    </source>
</evidence>
<accession>A0A6J7RFU6</accession>
<feature type="transmembrane region" description="Helical" evidence="6">
    <location>
        <begin position="57"/>
        <end position="79"/>
    </location>
</feature>
<feature type="transmembrane region" description="Helical" evidence="6">
    <location>
        <begin position="382"/>
        <end position="401"/>
    </location>
</feature>
<feature type="transmembrane region" description="Helical" evidence="6">
    <location>
        <begin position="154"/>
        <end position="174"/>
    </location>
</feature>
<evidence type="ECO:0000256" key="5">
    <source>
        <dbReference type="ARBA" id="ARBA00023136"/>
    </source>
</evidence>
<dbReference type="AlphaFoldDB" id="A0A6J7RFU6"/>
<dbReference type="CDD" id="cd06173">
    <property type="entry name" value="MFS_MefA_like"/>
    <property type="match status" value="1"/>
</dbReference>
<name>A0A6J7RFU6_9ZZZZ</name>
<dbReference type="SUPFAM" id="SSF103473">
    <property type="entry name" value="MFS general substrate transporter"/>
    <property type="match status" value="1"/>
</dbReference>
<reference evidence="9" key="1">
    <citation type="submission" date="2020-05" db="EMBL/GenBank/DDBJ databases">
        <authorList>
            <person name="Chiriac C."/>
            <person name="Salcher M."/>
            <person name="Ghai R."/>
            <person name="Kavagutti S V."/>
        </authorList>
    </citation>
    <scope>NUCLEOTIDE SEQUENCE</scope>
</reference>
<dbReference type="PANTHER" id="PTHR23513:SF11">
    <property type="entry name" value="STAPHYLOFERRIN A TRANSPORTER"/>
    <property type="match status" value="1"/>
</dbReference>
<dbReference type="InterPro" id="IPR020846">
    <property type="entry name" value="MFS_dom"/>
</dbReference>
<keyword evidence="5 6" id="KW-0472">Membrane</keyword>
<feature type="transmembrane region" description="Helical" evidence="6">
    <location>
        <begin position="357"/>
        <end position="376"/>
    </location>
</feature>
<keyword evidence="3 6" id="KW-0812">Transmembrane</keyword>
<evidence type="ECO:0000259" key="7">
    <source>
        <dbReference type="PROSITE" id="PS50850"/>
    </source>
</evidence>
<dbReference type="Pfam" id="PF07690">
    <property type="entry name" value="MFS_1"/>
    <property type="match status" value="1"/>
</dbReference>
<proteinExistence type="predicted"/>
<feature type="transmembrane region" description="Helical" evidence="6">
    <location>
        <begin position="265"/>
        <end position="284"/>
    </location>
</feature>
<dbReference type="EMBL" id="CAFBND010000011">
    <property type="protein sequence ID" value="CAB4931187.1"/>
    <property type="molecule type" value="Genomic_DNA"/>
</dbReference>